<dbReference type="SUPFAM" id="SSF52540">
    <property type="entry name" value="P-loop containing nucleoside triphosphate hydrolases"/>
    <property type="match status" value="1"/>
</dbReference>
<evidence type="ECO:0000313" key="3">
    <source>
        <dbReference type="Proteomes" id="UP000255328"/>
    </source>
</evidence>
<dbReference type="PANTHER" id="PTHR13696:SF99">
    <property type="entry name" value="COBYRINIC ACID AC-DIAMIDE SYNTHASE"/>
    <property type="match status" value="1"/>
</dbReference>
<dbReference type="Proteomes" id="UP000255328">
    <property type="component" value="Unassembled WGS sequence"/>
</dbReference>
<dbReference type="RefSeq" id="WP_115268151.1">
    <property type="nucleotide sequence ID" value="NZ_UGGU01000001.1"/>
</dbReference>
<accession>A0A377GNT2</accession>
<proteinExistence type="predicted"/>
<dbReference type="Gene3D" id="3.40.50.300">
    <property type="entry name" value="P-loop containing nucleotide triphosphate hydrolases"/>
    <property type="match status" value="1"/>
</dbReference>
<dbReference type="EMBL" id="UGGU01000001">
    <property type="protein sequence ID" value="STO26851.1"/>
    <property type="molecule type" value="Genomic_DNA"/>
</dbReference>
<organism evidence="2 3">
    <name type="scientific">Fusobacterium necrogenes</name>
    <dbReference type="NCBI Taxonomy" id="858"/>
    <lineage>
        <taxon>Bacteria</taxon>
        <taxon>Fusobacteriati</taxon>
        <taxon>Fusobacteriota</taxon>
        <taxon>Fusobacteriia</taxon>
        <taxon>Fusobacteriales</taxon>
        <taxon>Fusobacteriaceae</taxon>
        <taxon>Fusobacterium</taxon>
    </lineage>
</organism>
<reference evidence="2 3" key="1">
    <citation type="submission" date="2018-06" db="EMBL/GenBank/DDBJ databases">
        <authorList>
            <consortium name="Pathogen Informatics"/>
            <person name="Doyle S."/>
        </authorList>
    </citation>
    <scope>NUCLEOTIDE SEQUENCE [LARGE SCALE GENOMIC DNA]</scope>
    <source>
        <strain evidence="2 3">NCTC10723</strain>
    </source>
</reference>
<keyword evidence="3" id="KW-1185">Reference proteome</keyword>
<feature type="domain" description="AAA" evidence="1">
    <location>
        <begin position="134"/>
        <end position="280"/>
    </location>
</feature>
<evidence type="ECO:0000313" key="2">
    <source>
        <dbReference type="EMBL" id="STO26851.1"/>
    </source>
</evidence>
<dbReference type="AlphaFoldDB" id="A0A377GNT2"/>
<dbReference type="CDD" id="cd02042">
    <property type="entry name" value="ParAB_family"/>
    <property type="match status" value="1"/>
</dbReference>
<dbReference type="InterPro" id="IPR025669">
    <property type="entry name" value="AAA_dom"/>
</dbReference>
<dbReference type="InterPro" id="IPR050678">
    <property type="entry name" value="DNA_Partitioning_ATPase"/>
</dbReference>
<evidence type="ECO:0000259" key="1">
    <source>
        <dbReference type="Pfam" id="PF13614"/>
    </source>
</evidence>
<protein>
    <submittedName>
        <fullName evidence="2">Sporulation initiation inhibitor protein soj</fullName>
    </submittedName>
</protein>
<gene>
    <name evidence="2" type="primary">soj_1</name>
    <name evidence="2" type="ORF">NCTC10723_00014</name>
</gene>
<dbReference type="InterPro" id="IPR027417">
    <property type="entry name" value="P-loop_NTPase"/>
</dbReference>
<dbReference type="PANTHER" id="PTHR13696">
    <property type="entry name" value="P-LOOP CONTAINING NUCLEOSIDE TRIPHOSPHATE HYDROLASE"/>
    <property type="match status" value="1"/>
</dbReference>
<sequence length="376" mass="42903">MKELKLMMKYRKDGRLSRLNSATISLNQAMINHLGNIALSFFYKNKEIILNGNNESETYEKAKNGKIIELKRNIKLQSGRKLDLPLGILDDLGVNLEKENKVQIEFLEDHKLKLKLVSLPVENLEKKENTKVGKIITIKVNKGGVGKTFITVQLGAYLALQNKKVLLLTSDSQNNIIDYCFGERIEFAGGLKEFVKSGTGDIIKLRENLFFIPLESSTFGTQFLLKLPLFLEKLKNEYDYILIDSIPTMKIDSVFVKASDKIIIPTFCDRVTTEGVLNVVDETGVDKVLAVMINKYEDKKIQNLYKKELVEAIENTDILFPNPIPNTSEIEVLLHKGKTIWESKAKKIEEIQSSFKEVGDYIIEEKMNKNKFDINF</sequence>
<dbReference type="Pfam" id="PF13614">
    <property type="entry name" value="AAA_31"/>
    <property type="match status" value="1"/>
</dbReference>
<name>A0A377GNT2_9FUSO</name>
<dbReference type="OrthoDB" id="89202at2"/>